<protein>
    <recommendedName>
        <fullName evidence="1">Spore protein YkvP/CgeB glycosyl transferase-like domain-containing protein</fullName>
    </recommendedName>
</protein>
<feature type="non-terminal residue" evidence="2">
    <location>
        <position position="1"/>
    </location>
</feature>
<comment type="caution">
    <text evidence="2">The sequence shown here is derived from an EMBL/GenBank/DDBJ whole genome shotgun (WGS) entry which is preliminary data.</text>
</comment>
<sequence>ILVYGAGVHKFVPNRNEVVDELRKKGFKIKVFGRGWTKHPDTFGFIEGEGLSKEICQSHILLDITNGKTAWGHRVFESSARATPVLTYEREDTKQMFNDSSEIMLYNSFDQLESKLSIYLHMPKTLRQIGLNAQKRCYAEHDISVRIQELIQIIKEIKL</sequence>
<name>A0A0F9DTF1_9ZZZZ</name>
<feature type="domain" description="Spore protein YkvP/CgeB glycosyl transferase-like" evidence="1">
    <location>
        <begin position="16"/>
        <end position="151"/>
    </location>
</feature>
<dbReference type="Pfam" id="PF13524">
    <property type="entry name" value="Glyco_trans_1_2"/>
    <property type="match status" value="1"/>
</dbReference>
<proteinExistence type="predicted"/>
<dbReference type="InterPro" id="IPR055259">
    <property type="entry name" value="YkvP/CgeB_Glyco_trans-like"/>
</dbReference>
<evidence type="ECO:0000259" key="1">
    <source>
        <dbReference type="Pfam" id="PF13524"/>
    </source>
</evidence>
<reference evidence="2" key="1">
    <citation type="journal article" date="2015" name="Nature">
        <title>Complex archaea that bridge the gap between prokaryotes and eukaryotes.</title>
        <authorList>
            <person name="Spang A."/>
            <person name="Saw J.H."/>
            <person name="Jorgensen S.L."/>
            <person name="Zaremba-Niedzwiedzka K."/>
            <person name="Martijn J."/>
            <person name="Lind A.E."/>
            <person name="van Eijk R."/>
            <person name="Schleper C."/>
            <person name="Guy L."/>
            <person name="Ettema T.J."/>
        </authorList>
    </citation>
    <scope>NUCLEOTIDE SEQUENCE</scope>
</reference>
<dbReference type="AlphaFoldDB" id="A0A0F9DTF1"/>
<organism evidence="2">
    <name type="scientific">marine sediment metagenome</name>
    <dbReference type="NCBI Taxonomy" id="412755"/>
    <lineage>
        <taxon>unclassified sequences</taxon>
        <taxon>metagenomes</taxon>
        <taxon>ecological metagenomes</taxon>
    </lineage>
</organism>
<gene>
    <name evidence="2" type="ORF">LCGC14_2450250</name>
</gene>
<evidence type="ECO:0000313" key="2">
    <source>
        <dbReference type="EMBL" id="KKL20956.1"/>
    </source>
</evidence>
<accession>A0A0F9DTF1</accession>
<dbReference type="EMBL" id="LAZR01037903">
    <property type="protein sequence ID" value="KKL20956.1"/>
    <property type="molecule type" value="Genomic_DNA"/>
</dbReference>